<dbReference type="AlphaFoldDB" id="A0A7W0HJT2"/>
<dbReference type="CDD" id="cd04776">
    <property type="entry name" value="HTH_GnyR"/>
    <property type="match status" value="1"/>
</dbReference>
<protein>
    <submittedName>
        <fullName evidence="4">DNA-binding transcriptional MerR regulator</fullName>
    </submittedName>
</protein>
<dbReference type="EMBL" id="JACDUS010000002">
    <property type="protein sequence ID" value="MBA2880502.1"/>
    <property type="molecule type" value="Genomic_DNA"/>
</dbReference>
<feature type="compositionally biased region" description="Polar residues" evidence="2">
    <location>
        <begin position="1"/>
        <end position="18"/>
    </location>
</feature>
<proteinExistence type="predicted"/>
<accession>A0A7W0HJT2</accession>
<evidence type="ECO:0000256" key="1">
    <source>
        <dbReference type="ARBA" id="ARBA00023125"/>
    </source>
</evidence>
<keyword evidence="1 4" id="KW-0238">DNA-binding</keyword>
<dbReference type="SMART" id="SM00422">
    <property type="entry name" value="HTH_MERR"/>
    <property type="match status" value="1"/>
</dbReference>
<sequence>MTKKSAPSDSKQVPGPQTRQERKNQYLISELAEEFGITARSIRYYEKQGLISPGRSNGNYRIFTRKDRARLRLILRGKRFGYSLEQIREMIGYWNAEPEESQQIRKSLNYGDKKLAELRTRIKELQQLENDLLSVKQKLLTRLESLENSQHKKQKGETK</sequence>
<dbReference type="InterPro" id="IPR009061">
    <property type="entry name" value="DNA-bd_dom_put_sf"/>
</dbReference>
<feature type="region of interest" description="Disordered" evidence="2">
    <location>
        <begin position="1"/>
        <end position="23"/>
    </location>
</feature>
<dbReference type="PANTHER" id="PTHR30204:SF58">
    <property type="entry name" value="HTH-TYPE TRANSCRIPTIONAL REGULATOR YFMP"/>
    <property type="match status" value="1"/>
</dbReference>
<gene>
    <name evidence="4" type="ORF">HNR65_000820</name>
</gene>
<evidence type="ECO:0000256" key="2">
    <source>
        <dbReference type="SAM" id="MobiDB-lite"/>
    </source>
</evidence>
<evidence type="ECO:0000313" key="5">
    <source>
        <dbReference type="Proteomes" id="UP000525298"/>
    </source>
</evidence>
<dbReference type="PANTHER" id="PTHR30204">
    <property type="entry name" value="REDOX-CYCLING DRUG-SENSING TRANSCRIPTIONAL ACTIVATOR SOXR"/>
    <property type="match status" value="1"/>
</dbReference>
<dbReference type="InterPro" id="IPR000551">
    <property type="entry name" value="MerR-type_HTH_dom"/>
</dbReference>
<feature type="domain" description="HTH merR-type" evidence="3">
    <location>
        <begin position="25"/>
        <end position="93"/>
    </location>
</feature>
<dbReference type="SUPFAM" id="SSF46955">
    <property type="entry name" value="Putative DNA-binding domain"/>
    <property type="match status" value="1"/>
</dbReference>
<dbReference type="RefSeq" id="WP_181550179.1">
    <property type="nucleotide sequence ID" value="NZ_JACDUS010000002.1"/>
</dbReference>
<reference evidence="4 5" key="1">
    <citation type="submission" date="2020-07" db="EMBL/GenBank/DDBJ databases">
        <title>Genomic Encyclopedia of Type Strains, Phase IV (KMG-IV): sequencing the most valuable type-strain genomes for metagenomic binning, comparative biology and taxonomic classification.</title>
        <authorList>
            <person name="Goeker M."/>
        </authorList>
    </citation>
    <scope>NUCLEOTIDE SEQUENCE [LARGE SCALE GENOMIC DNA]</scope>
    <source>
        <strain evidence="4 5">DSM 17721</strain>
    </source>
</reference>
<organism evidence="4 5">
    <name type="scientific">Desulfosalsimonas propionicica</name>
    <dbReference type="NCBI Taxonomy" id="332175"/>
    <lineage>
        <taxon>Bacteria</taxon>
        <taxon>Pseudomonadati</taxon>
        <taxon>Thermodesulfobacteriota</taxon>
        <taxon>Desulfobacteria</taxon>
        <taxon>Desulfobacterales</taxon>
        <taxon>Desulfosalsimonadaceae</taxon>
        <taxon>Desulfosalsimonas</taxon>
    </lineage>
</organism>
<dbReference type="PROSITE" id="PS50937">
    <property type="entry name" value="HTH_MERR_2"/>
    <property type="match status" value="1"/>
</dbReference>
<evidence type="ECO:0000259" key="3">
    <source>
        <dbReference type="PROSITE" id="PS50937"/>
    </source>
</evidence>
<dbReference type="Gene3D" id="1.10.1660.10">
    <property type="match status" value="1"/>
</dbReference>
<comment type="caution">
    <text evidence="4">The sequence shown here is derived from an EMBL/GenBank/DDBJ whole genome shotgun (WGS) entry which is preliminary data.</text>
</comment>
<dbReference type="InterPro" id="IPR047057">
    <property type="entry name" value="MerR_fam"/>
</dbReference>
<dbReference type="Proteomes" id="UP000525298">
    <property type="component" value="Unassembled WGS sequence"/>
</dbReference>
<dbReference type="PRINTS" id="PR00040">
    <property type="entry name" value="HTHMERR"/>
</dbReference>
<name>A0A7W0HJT2_9BACT</name>
<evidence type="ECO:0000313" key="4">
    <source>
        <dbReference type="EMBL" id="MBA2880502.1"/>
    </source>
</evidence>
<dbReference type="Pfam" id="PF13411">
    <property type="entry name" value="MerR_1"/>
    <property type="match status" value="1"/>
</dbReference>
<keyword evidence="5" id="KW-1185">Reference proteome</keyword>
<dbReference type="GO" id="GO:0003677">
    <property type="term" value="F:DNA binding"/>
    <property type="evidence" value="ECO:0007669"/>
    <property type="project" value="UniProtKB-KW"/>
</dbReference>
<dbReference type="GO" id="GO:0003700">
    <property type="term" value="F:DNA-binding transcription factor activity"/>
    <property type="evidence" value="ECO:0007669"/>
    <property type="project" value="InterPro"/>
</dbReference>